<protein>
    <submittedName>
        <fullName evidence="1">Uncharacterized protein</fullName>
    </submittedName>
</protein>
<dbReference type="OrthoDB" id="8451859at2"/>
<dbReference type="InterPro" id="IPR032710">
    <property type="entry name" value="NTF2-like_dom_sf"/>
</dbReference>
<gene>
    <name evidence="1" type="ORF">AWC04_07865</name>
</gene>
<reference evidence="1 2" key="1">
    <citation type="submission" date="2016-01" db="EMBL/GenBank/DDBJ databases">
        <title>The new phylogeny of the genus Mycobacterium.</title>
        <authorList>
            <person name="Tarcisio F."/>
            <person name="Conor M."/>
            <person name="Antonella G."/>
            <person name="Elisabetta G."/>
            <person name="Giulia F.S."/>
            <person name="Sara T."/>
            <person name="Anna F."/>
            <person name="Clotilde B."/>
            <person name="Roberto B."/>
            <person name="Veronica D.S."/>
            <person name="Fabio R."/>
            <person name="Monica P."/>
            <person name="Olivier J."/>
            <person name="Enrico T."/>
            <person name="Nicola S."/>
        </authorList>
    </citation>
    <scope>NUCLEOTIDE SEQUENCE [LARGE SCALE GENOMIC DNA]</scope>
    <source>
        <strain evidence="1 2">DSM 44179</strain>
    </source>
</reference>
<evidence type="ECO:0000313" key="2">
    <source>
        <dbReference type="Proteomes" id="UP000193484"/>
    </source>
</evidence>
<dbReference type="SUPFAM" id="SSF54427">
    <property type="entry name" value="NTF2-like"/>
    <property type="match status" value="1"/>
</dbReference>
<name>A0A1X1RFV9_MYCFA</name>
<organism evidence="1 2">
    <name type="scientific">Mycolicibacterium fallax</name>
    <name type="common">Mycobacterium fallax</name>
    <dbReference type="NCBI Taxonomy" id="1793"/>
    <lineage>
        <taxon>Bacteria</taxon>
        <taxon>Bacillati</taxon>
        <taxon>Actinomycetota</taxon>
        <taxon>Actinomycetes</taxon>
        <taxon>Mycobacteriales</taxon>
        <taxon>Mycobacteriaceae</taxon>
        <taxon>Mycolicibacterium</taxon>
    </lineage>
</organism>
<dbReference type="Proteomes" id="UP000193484">
    <property type="component" value="Unassembled WGS sequence"/>
</dbReference>
<accession>A0A1X1RFV9</accession>
<dbReference type="InterPro" id="IPR037401">
    <property type="entry name" value="SnoaL-like"/>
</dbReference>
<dbReference type="RefSeq" id="WP_085094831.1">
    <property type="nucleotide sequence ID" value="NZ_AP022603.1"/>
</dbReference>
<sequence>MTARQQTIDRYIHGFLSSDHDAILGCLTDDVIWQIHGVRTTRGKTEFDEEIENPEFAGSPLMNVDRIIESDDVVVLTGTGEGMHRVAGPFRFAYNNMFTFRGDRICQVESYVVPLAG</sequence>
<keyword evidence="2" id="KW-1185">Reference proteome</keyword>
<dbReference type="Gene3D" id="3.10.450.50">
    <property type="match status" value="1"/>
</dbReference>
<dbReference type="EMBL" id="LQOJ01000029">
    <property type="protein sequence ID" value="ORV04811.1"/>
    <property type="molecule type" value="Genomic_DNA"/>
</dbReference>
<proteinExistence type="predicted"/>
<evidence type="ECO:0000313" key="1">
    <source>
        <dbReference type="EMBL" id="ORV04811.1"/>
    </source>
</evidence>
<dbReference type="STRING" id="1793.AWC04_07865"/>
<dbReference type="Pfam" id="PF12680">
    <property type="entry name" value="SnoaL_2"/>
    <property type="match status" value="1"/>
</dbReference>
<dbReference type="AlphaFoldDB" id="A0A1X1RFV9"/>
<comment type="caution">
    <text evidence="1">The sequence shown here is derived from an EMBL/GenBank/DDBJ whole genome shotgun (WGS) entry which is preliminary data.</text>
</comment>